<proteinExistence type="predicted"/>
<dbReference type="EMBL" id="JAKNSF020000090">
    <property type="protein sequence ID" value="KAK7717948.1"/>
    <property type="molecule type" value="Genomic_DNA"/>
</dbReference>
<feature type="domain" description="Acyl-CoA thioesterase-like N-terminal HotDog" evidence="1">
    <location>
        <begin position="32"/>
        <end position="113"/>
    </location>
</feature>
<dbReference type="PANTHER" id="PTHR38110:SF1">
    <property type="entry name" value="THIOESTERASE DOMAIN-CONTAINING PROTEIN"/>
    <property type="match status" value="1"/>
</dbReference>
<name>A0ABR1NWI0_DIAER</name>
<evidence type="ECO:0000259" key="2">
    <source>
        <dbReference type="Pfam" id="PF20789"/>
    </source>
</evidence>
<evidence type="ECO:0000259" key="1">
    <source>
        <dbReference type="Pfam" id="PF13622"/>
    </source>
</evidence>
<accession>A0ABR1NWI0</accession>
<evidence type="ECO:0000313" key="3">
    <source>
        <dbReference type="EMBL" id="KAK7717948.1"/>
    </source>
</evidence>
<dbReference type="InterPro" id="IPR029069">
    <property type="entry name" value="HotDog_dom_sf"/>
</dbReference>
<dbReference type="PANTHER" id="PTHR38110">
    <property type="entry name" value="CHROMOSOME 23, WHOLE GENOME SHOTGUN SEQUENCE"/>
    <property type="match status" value="1"/>
</dbReference>
<dbReference type="Gene3D" id="2.40.160.210">
    <property type="entry name" value="Acyl-CoA thioesterase, double hotdog domain"/>
    <property type="match status" value="1"/>
</dbReference>
<dbReference type="Proteomes" id="UP001430848">
    <property type="component" value="Unassembled WGS sequence"/>
</dbReference>
<organism evidence="3 4">
    <name type="scientific">Diaporthe eres</name>
    <name type="common">Phomopsis oblonga</name>
    <dbReference type="NCBI Taxonomy" id="83184"/>
    <lineage>
        <taxon>Eukaryota</taxon>
        <taxon>Fungi</taxon>
        <taxon>Dikarya</taxon>
        <taxon>Ascomycota</taxon>
        <taxon>Pezizomycotina</taxon>
        <taxon>Sordariomycetes</taxon>
        <taxon>Sordariomycetidae</taxon>
        <taxon>Diaporthales</taxon>
        <taxon>Diaporthaceae</taxon>
        <taxon>Diaporthe</taxon>
        <taxon>Diaporthe eres species complex</taxon>
    </lineage>
</organism>
<gene>
    <name evidence="3" type="ORF">SLS63_010598</name>
</gene>
<sequence>MAAPLSEELVPLSEANKITKLDSNVYGANLVSAWCVGSVPNGGYVASVILRAVSLHLAERGQPDTISAHFEYVRRAEIGPAVLVIEEVKLGQTMSTVHVTLHQHDVQLAAAPWFTPRSRRNVLAYVTNTRISLEKGLTLATGWSATPQPRPVSDFGLLALDRDPGWVRSMAPLGARFTSFVRTHNNLELYVPRGGTGTPRRGMVDLWLRLKGTGQRFTNYDLGYVADAYPMVVEGWRPRRDEEQAPFRSDESFWYPMLSLNLDVKRVLPEEGVEWLFVRSSAKVIQNGRQDLEVIILDQHQNVVALGNHVDIIVSAERSLKERSHAKGKM</sequence>
<dbReference type="SUPFAM" id="SSF54637">
    <property type="entry name" value="Thioesterase/thiol ester dehydrase-isomerase"/>
    <property type="match status" value="1"/>
</dbReference>
<evidence type="ECO:0000313" key="4">
    <source>
        <dbReference type="Proteomes" id="UP001430848"/>
    </source>
</evidence>
<dbReference type="Pfam" id="PF13622">
    <property type="entry name" value="4HBT_3"/>
    <property type="match status" value="1"/>
</dbReference>
<dbReference type="Pfam" id="PF20789">
    <property type="entry name" value="4HBT_3C"/>
    <property type="match status" value="1"/>
</dbReference>
<protein>
    <recommendedName>
        <fullName evidence="5">Thioesterase family protein</fullName>
    </recommendedName>
</protein>
<dbReference type="InterPro" id="IPR049449">
    <property type="entry name" value="TesB_ACOT8-like_N"/>
</dbReference>
<keyword evidence="4" id="KW-1185">Reference proteome</keyword>
<evidence type="ECO:0008006" key="5">
    <source>
        <dbReference type="Google" id="ProtNLM"/>
    </source>
</evidence>
<comment type="caution">
    <text evidence="3">The sequence shown here is derived from an EMBL/GenBank/DDBJ whole genome shotgun (WGS) entry which is preliminary data.</text>
</comment>
<dbReference type="InterPro" id="IPR049450">
    <property type="entry name" value="ACOT8-like_C"/>
</dbReference>
<reference evidence="3 4" key="1">
    <citation type="submission" date="2024-02" db="EMBL/GenBank/DDBJ databases">
        <title>De novo assembly and annotation of 12 fungi associated with fruit tree decline syndrome in Ontario, Canada.</title>
        <authorList>
            <person name="Sulman M."/>
            <person name="Ellouze W."/>
            <person name="Ilyukhin E."/>
        </authorList>
    </citation>
    <scope>NUCLEOTIDE SEQUENCE [LARGE SCALE GENOMIC DNA]</scope>
    <source>
        <strain evidence="3 4">M169</strain>
    </source>
</reference>
<dbReference type="InterPro" id="IPR052389">
    <property type="entry name" value="Sec_Metab_Biosynth-Assoc"/>
</dbReference>
<feature type="domain" description="Acyl-CoA thioesterase-like C-terminal" evidence="2">
    <location>
        <begin position="182"/>
        <end position="310"/>
    </location>
</feature>
<dbReference type="InterPro" id="IPR042171">
    <property type="entry name" value="Acyl-CoA_hotdog"/>
</dbReference>